<reference evidence="3 4" key="2">
    <citation type="journal article" date="2013" name="PLoS ONE">
        <title>Whole genome mapping and re-organization of the nuclear and mitochondrial genomes of Babesia microti isolates.</title>
        <authorList>
            <person name="Cornillot E."/>
            <person name="Dassouli A."/>
            <person name="Garg A."/>
            <person name="Pachikara N."/>
            <person name="Randazzo S."/>
            <person name="Depoix D."/>
            <person name="Carcy B."/>
            <person name="Delbecq S."/>
            <person name="Frutos R."/>
            <person name="Silva J.C."/>
            <person name="Sutton R."/>
            <person name="Krause P.J."/>
            <person name="Mamoun C.B."/>
        </authorList>
    </citation>
    <scope>NUCLEOTIDE SEQUENCE [LARGE SCALE GENOMIC DNA]</scope>
    <source>
        <strain evidence="3 4">RI</strain>
    </source>
</reference>
<dbReference type="GeneID" id="24423167"/>
<feature type="region of interest" description="Disordered" evidence="1">
    <location>
        <begin position="22"/>
        <end position="69"/>
    </location>
</feature>
<proteinExistence type="predicted"/>
<gene>
    <name evidence="3" type="ORF">BMR1_01G00430</name>
</gene>
<feature type="compositionally biased region" description="Basic and acidic residues" evidence="1">
    <location>
        <begin position="146"/>
        <end position="166"/>
    </location>
</feature>
<feature type="compositionally biased region" description="Low complexity" evidence="1">
    <location>
        <begin position="50"/>
        <end position="61"/>
    </location>
</feature>
<dbReference type="AlphaFoldDB" id="I7J555"/>
<reference evidence="3 4" key="3">
    <citation type="journal article" date="2016" name="Sci. Rep.">
        <title>Genome-wide diversity and gene expression profiling of Babesia microti isolates identify polymorphic genes that mediate host-pathogen interactions.</title>
        <authorList>
            <person name="Silva J.C."/>
            <person name="Cornillot E."/>
            <person name="McCracken C."/>
            <person name="Usmani-Brown S."/>
            <person name="Dwivedi A."/>
            <person name="Ifeonu O.O."/>
            <person name="Crabtree J."/>
            <person name="Gotia H.T."/>
            <person name="Virji A.Z."/>
            <person name="Reynes C."/>
            <person name="Colinge J."/>
            <person name="Kumar V."/>
            <person name="Lawres L."/>
            <person name="Pazzi J.E."/>
            <person name="Pablo J.V."/>
            <person name="Hung C."/>
            <person name="Brancato J."/>
            <person name="Kumari P."/>
            <person name="Orvis J."/>
            <person name="Tretina K."/>
            <person name="Chibucos M."/>
            <person name="Ott S."/>
            <person name="Sadzewicz L."/>
            <person name="Sengamalay N."/>
            <person name="Shetty A.C."/>
            <person name="Su Q."/>
            <person name="Tallon L."/>
            <person name="Fraser C.M."/>
            <person name="Frutos R."/>
            <person name="Molina D.M."/>
            <person name="Krause P.J."/>
            <person name="Ben Mamoun C."/>
        </authorList>
    </citation>
    <scope>NUCLEOTIDE SEQUENCE [LARGE SCALE GENOMIC DNA]</scope>
    <source>
        <strain evidence="3 4">RI</strain>
    </source>
</reference>
<name>I7J555_BABMR</name>
<sequence>MPLKYLLVCLALVNTGLGAVITPPNVGDADLKDLATPDESETNESLPDQTDPNANTATSTNDTDEPQTGGILSMLEMGRVNDGEKQKIEITPKARETSYEVKVTNIMKKDTSTITPQETDSPNKPRPSGNLRRIISETLAEQSLDAENKPNKDAPKEETRNKPEKEAVIAPVDPTAMNILEPEQIDNPTTQLGADGKTPPALFEDDPPIDVIVDHNLEFGLINVFPLSKLYSAYLHGVTRHKDFFDLPPDTAGDEVSSHPYNGKILEALNALVDQIKFNHDRINKMNNELIISQRDITSVSKSIKFTPSNHKLLEALTTRSKKTYDQWKDSFEFTQNKLITTRESLENVKQCITGGSMHKCRKHFETVFDLLNLFDIFSRGTNLCNYASICQINLRRKVTKFLHFTEIQLRYDAANKDIQKMAEFVNQLKRESHSALAAVVTRTKKSAYGVVGHVNNSIKNATVNDIKNSSAIGAVKVTNSTHNKPTGNVYTDTSNALFDKLEKMDKDSVNLRSLSNFCAFTVMLIAIAF</sequence>
<dbReference type="VEuPathDB" id="PiroplasmaDB:BMR1_01G00430"/>
<evidence type="ECO:0000256" key="2">
    <source>
        <dbReference type="SAM" id="SignalP"/>
    </source>
</evidence>
<dbReference type="RefSeq" id="XP_012647166.1">
    <property type="nucleotide sequence ID" value="XM_012791712.1"/>
</dbReference>
<evidence type="ECO:0000256" key="1">
    <source>
        <dbReference type="SAM" id="MobiDB-lite"/>
    </source>
</evidence>
<feature type="region of interest" description="Disordered" evidence="1">
    <location>
        <begin position="101"/>
        <end position="166"/>
    </location>
</feature>
<feature type="compositionally biased region" description="Polar residues" evidence="1">
    <location>
        <begin position="112"/>
        <end position="122"/>
    </location>
</feature>
<organism evidence="3 4">
    <name type="scientific">Babesia microti (strain RI)</name>
    <dbReference type="NCBI Taxonomy" id="1133968"/>
    <lineage>
        <taxon>Eukaryota</taxon>
        <taxon>Sar</taxon>
        <taxon>Alveolata</taxon>
        <taxon>Apicomplexa</taxon>
        <taxon>Aconoidasida</taxon>
        <taxon>Piroplasmida</taxon>
        <taxon>Babesiidae</taxon>
        <taxon>Babesia</taxon>
    </lineage>
</organism>
<feature type="chain" id="PRO_5003711105" evidence="2">
    <location>
        <begin position="19"/>
        <end position="530"/>
    </location>
</feature>
<evidence type="ECO:0000313" key="3">
    <source>
        <dbReference type="EMBL" id="CCF72557.1"/>
    </source>
</evidence>
<dbReference type="KEGG" id="bmic:BMR1_01G00430"/>
<dbReference type="Proteomes" id="UP000002899">
    <property type="component" value="Chromosome I"/>
</dbReference>
<keyword evidence="2" id="KW-0732">Signal</keyword>
<reference evidence="3 4" key="1">
    <citation type="journal article" date="2012" name="Nucleic Acids Res.">
        <title>Sequencing of the smallest Apicomplexan genome from the human pathogen Babesia microti.</title>
        <authorList>
            <person name="Cornillot E."/>
            <person name="Hadj-Kaddour K."/>
            <person name="Dassouli A."/>
            <person name="Noel B."/>
            <person name="Ranwez V."/>
            <person name="Vacherie B."/>
            <person name="Augagneur Y."/>
            <person name="Bres V."/>
            <person name="Duclos A."/>
            <person name="Randazzo S."/>
            <person name="Carcy B."/>
            <person name="Debierre-Grockiego F."/>
            <person name="Delbecq S."/>
            <person name="Moubri-Menage K."/>
            <person name="Shams-Eldin H."/>
            <person name="Usmani-Brown S."/>
            <person name="Bringaud F."/>
            <person name="Wincker P."/>
            <person name="Vivares C.P."/>
            <person name="Schwarz R.T."/>
            <person name="Schetters T.P."/>
            <person name="Krause P.J."/>
            <person name="Gorenflot A."/>
            <person name="Berry V."/>
            <person name="Barbe V."/>
            <person name="Ben Mamoun C."/>
        </authorList>
    </citation>
    <scope>NUCLEOTIDE SEQUENCE [LARGE SCALE GENOMIC DNA]</scope>
    <source>
        <strain evidence="3 4">RI</strain>
    </source>
</reference>
<dbReference type="EMBL" id="FO082871">
    <property type="protein sequence ID" value="CCF72557.1"/>
    <property type="molecule type" value="Genomic_DNA"/>
</dbReference>
<protein>
    <submittedName>
        <fullName evidence="3">BmGPI3, B microti specific</fullName>
    </submittedName>
</protein>
<keyword evidence="4" id="KW-1185">Reference proteome</keyword>
<feature type="signal peptide" evidence="2">
    <location>
        <begin position="1"/>
        <end position="18"/>
    </location>
</feature>
<accession>I7J555</accession>
<evidence type="ECO:0000313" key="4">
    <source>
        <dbReference type="Proteomes" id="UP000002899"/>
    </source>
</evidence>